<reference evidence="1 2" key="1">
    <citation type="submission" date="2024-09" db="EMBL/GenBank/DDBJ databases">
        <title>The Natural Products Discovery Center: Release of the First 8490 Sequenced Strains for Exploring Actinobacteria Biosynthetic Diversity.</title>
        <authorList>
            <person name="Kalkreuter E."/>
            <person name="Kautsar S.A."/>
            <person name="Yang D."/>
            <person name="Bader C.D."/>
            <person name="Teijaro C.N."/>
            <person name="Fluegel L."/>
            <person name="Davis C.M."/>
            <person name="Simpson J.R."/>
            <person name="Lauterbach L."/>
            <person name="Steele A.D."/>
            <person name="Gui C."/>
            <person name="Meng S."/>
            <person name="Li G."/>
            <person name="Viehrig K."/>
            <person name="Ye F."/>
            <person name="Su P."/>
            <person name="Kiefer A.F."/>
            <person name="Nichols A."/>
            <person name="Cepeda A.J."/>
            <person name="Yan W."/>
            <person name="Fan B."/>
            <person name="Jiang Y."/>
            <person name="Adhikari A."/>
            <person name="Zheng C.-J."/>
            <person name="Schuster L."/>
            <person name="Cowan T.M."/>
            <person name="Smanski M.J."/>
            <person name="Chevrette M.G."/>
            <person name="De Carvalho L.P.S."/>
            <person name="Shen B."/>
        </authorList>
    </citation>
    <scope>NUCLEOTIDE SEQUENCE [LARGE SCALE GENOMIC DNA]</scope>
    <source>
        <strain evidence="1 2">NPDC058753</strain>
    </source>
</reference>
<protein>
    <submittedName>
        <fullName evidence="1">Uncharacterized protein</fullName>
    </submittedName>
</protein>
<dbReference type="RefSeq" id="WP_380329290.1">
    <property type="nucleotide sequence ID" value="NZ_JBHYPW010000056.1"/>
</dbReference>
<evidence type="ECO:0000313" key="2">
    <source>
        <dbReference type="Proteomes" id="UP001599542"/>
    </source>
</evidence>
<dbReference type="Proteomes" id="UP001599542">
    <property type="component" value="Unassembled WGS sequence"/>
</dbReference>
<sequence length="209" mass="21045">MALTGAGLLPDDGSNLARQLLDLTGRLQRLEAARRIAAAGLSSGTQADSHGGTPVLTLTSPDLGYGAASVQVRGVSADGRVPASFTATIGSTVFTIGGTGAFLEAWAPLSLANGWTAAGGSWAAPVQRRQADGTVQLAGEITPGTLTAGTTLFTLPYPPGLGDHTFRVPGGAAAAWADLYISKATGAVTIQNTTGTITRLGLSAVRYPL</sequence>
<proteinExistence type="predicted"/>
<gene>
    <name evidence="1" type="ORF">ACFW6T_25505</name>
</gene>
<comment type="caution">
    <text evidence="1">The sequence shown here is derived from an EMBL/GenBank/DDBJ whole genome shotgun (WGS) entry which is preliminary data.</text>
</comment>
<accession>A0ABW6GS99</accession>
<name>A0ABW6GS99_9ACTN</name>
<evidence type="ECO:0000313" key="1">
    <source>
        <dbReference type="EMBL" id="MFE1355353.1"/>
    </source>
</evidence>
<keyword evidence="2" id="KW-1185">Reference proteome</keyword>
<organism evidence="1 2">
    <name type="scientific">Kitasatospora phosalacinea</name>
    <dbReference type="NCBI Taxonomy" id="2065"/>
    <lineage>
        <taxon>Bacteria</taxon>
        <taxon>Bacillati</taxon>
        <taxon>Actinomycetota</taxon>
        <taxon>Actinomycetes</taxon>
        <taxon>Kitasatosporales</taxon>
        <taxon>Streptomycetaceae</taxon>
        <taxon>Kitasatospora</taxon>
    </lineage>
</organism>
<dbReference type="EMBL" id="JBHYPX010000058">
    <property type="protein sequence ID" value="MFE1355353.1"/>
    <property type="molecule type" value="Genomic_DNA"/>
</dbReference>